<feature type="region of interest" description="Disordered" evidence="1">
    <location>
        <begin position="67"/>
        <end position="89"/>
    </location>
</feature>
<gene>
    <name evidence="2" type="ORF">BKA14_007148</name>
</gene>
<sequence>MARNDGYEDLGAWSEFGTVSGMVAARTTENLTEAEAHTGFGDRPDDLDGLPDITVGANVAEAVGALDAELSPPPPKGYDNEVDADGDGTLDEATYRGRLDGGVDILVDLDDDGRADFIGTDLDLDNRVDYADYDKDRDGVFEKRMFDDNGDGFLDRAAWLHPGS</sequence>
<evidence type="ECO:0000313" key="2">
    <source>
        <dbReference type="EMBL" id="MBB4697000.1"/>
    </source>
</evidence>
<dbReference type="EMBL" id="JACHMF010000001">
    <property type="protein sequence ID" value="MBB4697000.1"/>
    <property type="molecule type" value="Genomic_DNA"/>
</dbReference>
<proteinExistence type="predicted"/>
<evidence type="ECO:0000256" key="1">
    <source>
        <dbReference type="SAM" id="MobiDB-lite"/>
    </source>
</evidence>
<protein>
    <recommendedName>
        <fullName evidence="4">EF hand domain-containing protein</fullName>
    </recommendedName>
</protein>
<feature type="compositionally biased region" description="Acidic residues" evidence="1">
    <location>
        <begin position="80"/>
        <end position="89"/>
    </location>
</feature>
<name>A0A7W7G631_9ACTN</name>
<dbReference type="RefSeq" id="WP_184955173.1">
    <property type="nucleotide sequence ID" value="NZ_BOMC01000020.1"/>
</dbReference>
<comment type="caution">
    <text evidence="2">The sequence shown here is derived from an EMBL/GenBank/DDBJ whole genome shotgun (WGS) entry which is preliminary data.</text>
</comment>
<evidence type="ECO:0000313" key="3">
    <source>
        <dbReference type="Proteomes" id="UP000542742"/>
    </source>
</evidence>
<keyword evidence="3" id="KW-1185">Reference proteome</keyword>
<evidence type="ECO:0008006" key="4">
    <source>
        <dbReference type="Google" id="ProtNLM"/>
    </source>
</evidence>
<dbReference type="AlphaFoldDB" id="A0A7W7G631"/>
<accession>A0A7W7G631</accession>
<dbReference type="GO" id="GO:0005509">
    <property type="term" value="F:calcium ion binding"/>
    <property type="evidence" value="ECO:0007669"/>
    <property type="project" value="InterPro"/>
</dbReference>
<organism evidence="2 3">
    <name type="scientific">Paractinoplanes abujensis</name>
    <dbReference type="NCBI Taxonomy" id="882441"/>
    <lineage>
        <taxon>Bacteria</taxon>
        <taxon>Bacillati</taxon>
        <taxon>Actinomycetota</taxon>
        <taxon>Actinomycetes</taxon>
        <taxon>Micromonosporales</taxon>
        <taxon>Micromonosporaceae</taxon>
        <taxon>Paractinoplanes</taxon>
    </lineage>
</organism>
<dbReference type="InterPro" id="IPR028974">
    <property type="entry name" value="TSP_type-3_rpt"/>
</dbReference>
<reference evidence="2 3" key="1">
    <citation type="submission" date="2020-08" db="EMBL/GenBank/DDBJ databases">
        <title>Sequencing the genomes of 1000 actinobacteria strains.</title>
        <authorList>
            <person name="Klenk H.-P."/>
        </authorList>
    </citation>
    <scope>NUCLEOTIDE SEQUENCE [LARGE SCALE GENOMIC DNA]</scope>
    <source>
        <strain evidence="2 3">DSM 45518</strain>
    </source>
</reference>
<dbReference type="Proteomes" id="UP000542742">
    <property type="component" value="Unassembled WGS sequence"/>
</dbReference>
<dbReference type="SUPFAM" id="SSF103647">
    <property type="entry name" value="TSP type-3 repeat"/>
    <property type="match status" value="1"/>
</dbReference>